<dbReference type="InterPro" id="IPR016197">
    <property type="entry name" value="Chromo-like_dom_sf"/>
</dbReference>
<dbReference type="GO" id="GO:0005634">
    <property type="term" value="C:nucleus"/>
    <property type="evidence" value="ECO:0007669"/>
    <property type="project" value="UniProtKB-SubCell"/>
</dbReference>
<keyword evidence="2" id="KW-0539">Nucleus</keyword>
<feature type="compositionally biased region" description="Basic and acidic residues" evidence="3">
    <location>
        <begin position="19"/>
        <end position="30"/>
    </location>
</feature>
<dbReference type="Gene3D" id="2.40.50.40">
    <property type="match status" value="1"/>
</dbReference>
<dbReference type="PRINTS" id="PR00504">
    <property type="entry name" value="CHROMODOMAIN"/>
</dbReference>
<dbReference type="PANTHER" id="PTHR22812">
    <property type="entry name" value="CHROMOBOX PROTEIN"/>
    <property type="match status" value="1"/>
</dbReference>
<feature type="compositionally biased region" description="Acidic residues" evidence="3">
    <location>
        <begin position="154"/>
        <end position="164"/>
    </location>
</feature>
<evidence type="ECO:0000313" key="5">
    <source>
        <dbReference type="EMBL" id="SAM05897.1"/>
    </source>
</evidence>
<feature type="compositionally biased region" description="Acidic residues" evidence="3">
    <location>
        <begin position="1"/>
        <end position="18"/>
    </location>
</feature>
<sequence>MSDDDNDKDFDELSDNEYEVERVMDHRQDGSETEYLIKWKGYDNSFNTWEPEENILSATSLVKEYFANLKKSNGATEKSKDLPSSADQSPSPAFYSPEAITLSDSDSASDSTYGKKSASQLKRPRKPIQKTAKPFTKKTASRSPPPKKKRMETPEDSSESEDSDSGALINQKANSALLHESFTSLSDDTSFNDGYDRVKWRTGGKDVTVITDVNYAPKGDWESLVAKVACVFAPPPKSTEMIAVLQSNGMTTDIGSLAPGLDNMWLDWGLGAKSIAIVLLNITTR</sequence>
<dbReference type="PROSITE" id="PS50013">
    <property type="entry name" value="CHROMO_2"/>
    <property type="match status" value="1"/>
</dbReference>
<evidence type="ECO:0000313" key="6">
    <source>
        <dbReference type="Proteomes" id="UP000078561"/>
    </source>
</evidence>
<dbReference type="InterPro" id="IPR023780">
    <property type="entry name" value="Chromo_domain"/>
</dbReference>
<dbReference type="InParanoid" id="A0A168R0Q4"/>
<gene>
    <name evidence="5" type="primary">ABSGL_11772.1 scaffold 12322</name>
</gene>
<dbReference type="Proteomes" id="UP000078561">
    <property type="component" value="Unassembled WGS sequence"/>
</dbReference>
<organism evidence="5">
    <name type="scientific">Absidia glauca</name>
    <name type="common">Pin mould</name>
    <dbReference type="NCBI Taxonomy" id="4829"/>
    <lineage>
        <taxon>Eukaryota</taxon>
        <taxon>Fungi</taxon>
        <taxon>Fungi incertae sedis</taxon>
        <taxon>Mucoromycota</taxon>
        <taxon>Mucoromycotina</taxon>
        <taxon>Mucoromycetes</taxon>
        <taxon>Mucorales</taxon>
        <taxon>Cunninghamellaceae</taxon>
        <taxon>Absidia</taxon>
    </lineage>
</organism>
<evidence type="ECO:0000259" key="4">
    <source>
        <dbReference type="PROSITE" id="PS50013"/>
    </source>
</evidence>
<dbReference type="InterPro" id="IPR051219">
    <property type="entry name" value="Heterochromatin_chromo-domain"/>
</dbReference>
<reference evidence="5" key="1">
    <citation type="submission" date="2016-04" db="EMBL/GenBank/DDBJ databases">
        <authorList>
            <person name="Evans L.H."/>
            <person name="Alamgir A."/>
            <person name="Owens N."/>
            <person name="Weber N.D."/>
            <person name="Virtaneva K."/>
            <person name="Barbian K."/>
            <person name="Babar A."/>
            <person name="Rosenke K."/>
        </authorList>
    </citation>
    <scope>NUCLEOTIDE SEQUENCE [LARGE SCALE GENOMIC DNA]</scope>
    <source>
        <strain evidence="5">CBS 101.48</strain>
    </source>
</reference>
<dbReference type="OrthoDB" id="433924at2759"/>
<dbReference type="PROSITE" id="PS00598">
    <property type="entry name" value="CHROMO_1"/>
    <property type="match status" value="1"/>
</dbReference>
<dbReference type="STRING" id="4829.A0A168R0Q4"/>
<comment type="subcellular location">
    <subcellularLocation>
        <location evidence="1">Nucleus</location>
    </subcellularLocation>
</comment>
<keyword evidence="6" id="KW-1185">Reference proteome</keyword>
<dbReference type="SMART" id="SM00298">
    <property type="entry name" value="CHROMO"/>
    <property type="match status" value="1"/>
</dbReference>
<dbReference type="CDD" id="cd00024">
    <property type="entry name" value="CD_CSD"/>
    <property type="match status" value="1"/>
</dbReference>
<dbReference type="EMBL" id="LT554476">
    <property type="protein sequence ID" value="SAM05897.1"/>
    <property type="molecule type" value="Genomic_DNA"/>
</dbReference>
<protein>
    <recommendedName>
        <fullName evidence="4">Chromo domain-containing protein</fullName>
    </recommendedName>
</protein>
<dbReference type="AlphaFoldDB" id="A0A168R0Q4"/>
<evidence type="ECO:0000256" key="2">
    <source>
        <dbReference type="ARBA" id="ARBA00023242"/>
    </source>
</evidence>
<feature type="domain" description="Chromo" evidence="4">
    <location>
        <begin position="18"/>
        <end position="77"/>
    </location>
</feature>
<dbReference type="InterPro" id="IPR023779">
    <property type="entry name" value="Chromodomain_CS"/>
</dbReference>
<dbReference type="Pfam" id="PF00385">
    <property type="entry name" value="Chromo"/>
    <property type="match status" value="1"/>
</dbReference>
<name>A0A168R0Q4_ABSGL</name>
<feature type="compositionally biased region" description="Basic residues" evidence="3">
    <location>
        <begin position="135"/>
        <end position="150"/>
    </location>
</feature>
<evidence type="ECO:0000256" key="1">
    <source>
        <dbReference type="ARBA" id="ARBA00004123"/>
    </source>
</evidence>
<dbReference type="InterPro" id="IPR017984">
    <property type="entry name" value="Chromo_dom_subgr"/>
</dbReference>
<feature type="region of interest" description="Disordered" evidence="3">
    <location>
        <begin position="1"/>
        <end position="30"/>
    </location>
</feature>
<dbReference type="SUPFAM" id="SSF54160">
    <property type="entry name" value="Chromo domain-like"/>
    <property type="match status" value="1"/>
</dbReference>
<evidence type="ECO:0000256" key="3">
    <source>
        <dbReference type="SAM" id="MobiDB-lite"/>
    </source>
</evidence>
<accession>A0A168R0Q4</accession>
<dbReference type="InterPro" id="IPR000953">
    <property type="entry name" value="Chromo/chromo_shadow_dom"/>
</dbReference>
<proteinExistence type="predicted"/>
<feature type="region of interest" description="Disordered" evidence="3">
    <location>
        <begin position="72"/>
        <end position="167"/>
    </location>
</feature>